<sequence length="289" mass="31094">MPLSAHPPGEVEGHRVVEIAVGEDSPSEDEFRFHTVGEQLKAERERLGFSLADLAARTRVPMRHLESIEKSDFSALPGSTYTLGFARSYARAVELDAIKISADLRSELAQSGHEGYQAPLQNYEPTDPARVPSRTLAWTAAAIGVLFVAGYFIWRSMTLDGSVDITMPVPFAEKSQIAAPAPKAAPPPSPDMTAMKGPVILTATDTVWVKVYDAENKRLYEKEMQSGDSYTVPADANKPMIVTGRPEVLTVTVGGKTVPSLGPPEKTVADLEISAQALLARTPTANPAP</sequence>
<dbReference type="Pfam" id="PF13413">
    <property type="entry name" value="HTH_25"/>
    <property type="match status" value="1"/>
</dbReference>
<proteinExistence type="predicted"/>
<dbReference type="PANTHER" id="PTHR34475:SF1">
    <property type="entry name" value="CYTOSKELETON PROTEIN RODZ"/>
    <property type="match status" value="1"/>
</dbReference>
<dbReference type="InterPro" id="IPR010982">
    <property type="entry name" value="Lambda_DNA-bd_dom_sf"/>
</dbReference>
<dbReference type="Gene3D" id="1.10.260.40">
    <property type="entry name" value="lambda repressor-like DNA-binding domains"/>
    <property type="match status" value="1"/>
</dbReference>
<keyword evidence="4" id="KW-1185">Reference proteome</keyword>
<keyword evidence="1" id="KW-0812">Transmembrane</keyword>
<reference evidence="3 4" key="1">
    <citation type="submission" date="2019-01" db="EMBL/GenBank/DDBJ databases">
        <title>Sphingorhabdus lacus sp.nov., isolated from an oligotrophic freshwater lake.</title>
        <authorList>
            <person name="Park M."/>
        </authorList>
    </citation>
    <scope>NUCLEOTIDE SEQUENCE [LARGE SCALE GENOMIC DNA]</scope>
    <source>
        <strain evidence="3 4">IMCC26285</strain>
    </source>
</reference>
<comment type="caution">
    <text evidence="3">The sequence shown here is derived from an EMBL/GenBank/DDBJ whole genome shotgun (WGS) entry which is preliminary data.</text>
</comment>
<dbReference type="Pfam" id="PF13464">
    <property type="entry name" value="RodZ_C"/>
    <property type="match status" value="1"/>
</dbReference>
<feature type="domain" description="Cytoskeleton protein RodZ-like C-terminal" evidence="2">
    <location>
        <begin position="201"/>
        <end position="271"/>
    </location>
</feature>
<dbReference type="InterPro" id="IPR025194">
    <property type="entry name" value="RodZ-like_C"/>
</dbReference>
<feature type="transmembrane region" description="Helical" evidence="1">
    <location>
        <begin position="136"/>
        <end position="154"/>
    </location>
</feature>
<protein>
    <submittedName>
        <fullName evidence="3">Helix-turn-helix domain-containing protein</fullName>
    </submittedName>
</protein>
<dbReference type="InterPro" id="IPR001387">
    <property type="entry name" value="Cro/C1-type_HTH"/>
</dbReference>
<evidence type="ECO:0000313" key="3">
    <source>
        <dbReference type="EMBL" id="MVZ98727.1"/>
    </source>
</evidence>
<dbReference type="EMBL" id="SDWJ01000002">
    <property type="protein sequence ID" value="MVZ98727.1"/>
    <property type="molecule type" value="Genomic_DNA"/>
</dbReference>
<name>A0A6I4LYU7_9SPHN</name>
<keyword evidence="1" id="KW-1133">Transmembrane helix</keyword>
<organism evidence="3 4">
    <name type="scientific">Sphingorhabdus profundilacus</name>
    <dbReference type="NCBI Taxonomy" id="2509718"/>
    <lineage>
        <taxon>Bacteria</taxon>
        <taxon>Pseudomonadati</taxon>
        <taxon>Pseudomonadota</taxon>
        <taxon>Alphaproteobacteria</taxon>
        <taxon>Sphingomonadales</taxon>
        <taxon>Sphingomonadaceae</taxon>
        <taxon>Sphingorhabdus</taxon>
    </lineage>
</organism>
<dbReference type="Proteomes" id="UP000471147">
    <property type="component" value="Unassembled WGS sequence"/>
</dbReference>
<gene>
    <name evidence="3" type="ORF">EUU23_13620</name>
</gene>
<dbReference type="GO" id="GO:0003677">
    <property type="term" value="F:DNA binding"/>
    <property type="evidence" value="ECO:0007669"/>
    <property type="project" value="InterPro"/>
</dbReference>
<dbReference type="SUPFAM" id="SSF47413">
    <property type="entry name" value="lambda repressor-like DNA-binding domains"/>
    <property type="match status" value="1"/>
</dbReference>
<evidence type="ECO:0000259" key="2">
    <source>
        <dbReference type="Pfam" id="PF13464"/>
    </source>
</evidence>
<dbReference type="InterPro" id="IPR050400">
    <property type="entry name" value="Bact_Cytoskel_RodZ"/>
</dbReference>
<dbReference type="AlphaFoldDB" id="A0A6I4LYU7"/>
<dbReference type="RefSeq" id="WP_160354590.1">
    <property type="nucleotide sequence ID" value="NZ_SDWJ01000002.1"/>
</dbReference>
<evidence type="ECO:0000313" key="4">
    <source>
        <dbReference type="Proteomes" id="UP000471147"/>
    </source>
</evidence>
<dbReference type="CDD" id="cd00093">
    <property type="entry name" value="HTH_XRE"/>
    <property type="match status" value="1"/>
</dbReference>
<dbReference type="OrthoDB" id="9790252at2"/>
<evidence type="ECO:0000256" key="1">
    <source>
        <dbReference type="SAM" id="Phobius"/>
    </source>
</evidence>
<accession>A0A6I4LYU7</accession>
<dbReference type="PANTHER" id="PTHR34475">
    <property type="match status" value="1"/>
</dbReference>
<keyword evidence="1" id="KW-0472">Membrane</keyword>